<evidence type="ECO:0000256" key="3">
    <source>
        <dbReference type="ARBA" id="ARBA00022989"/>
    </source>
</evidence>
<keyword evidence="4 5" id="KW-0472">Membrane</keyword>
<keyword evidence="2 5" id="KW-0812">Transmembrane</keyword>
<dbReference type="InterPro" id="IPR019109">
    <property type="entry name" value="MamF_MmsF"/>
</dbReference>
<organism evidence="6">
    <name type="scientific">freshwater metagenome</name>
    <dbReference type="NCBI Taxonomy" id="449393"/>
    <lineage>
        <taxon>unclassified sequences</taxon>
        <taxon>metagenomes</taxon>
        <taxon>ecological metagenomes</taxon>
    </lineage>
</organism>
<dbReference type="EMBL" id="CAEZTT010000146">
    <property type="protein sequence ID" value="CAB4583378.1"/>
    <property type="molecule type" value="Genomic_DNA"/>
</dbReference>
<dbReference type="Pfam" id="PF09685">
    <property type="entry name" value="MamF_MmsF"/>
    <property type="match status" value="1"/>
</dbReference>
<dbReference type="AlphaFoldDB" id="A0A6J6FFW2"/>
<evidence type="ECO:0000256" key="4">
    <source>
        <dbReference type="ARBA" id="ARBA00023136"/>
    </source>
</evidence>
<evidence type="ECO:0000256" key="5">
    <source>
        <dbReference type="SAM" id="Phobius"/>
    </source>
</evidence>
<evidence type="ECO:0000313" key="6">
    <source>
        <dbReference type="EMBL" id="CAB4583378.1"/>
    </source>
</evidence>
<feature type="transmembrane region" description="Helical" evidence="5">
    <location>
        <begin position="23"/>
        <end position="56"/>
    </location>
</feature>
<accession>A0A6J6FFW2</accession>
<name>A0A6J6FFW2_9ZZZZ</name>
<comment type="subcellular location">
    <subcellularLocation>
        <location evidence="1">Membrane</location>
        <topology evidence="1">Multi-pass membrane protein</topology>
    </subcellularLocation>
</comment>
<protein>
    <submittedName>
        <fullName evidence="6">Unannotated protein</fullName>
    </submittedName>
</protein>
<keyword evidence="3 5" id="KW-1133">Transmembrane helix</keyword>
<sequence>MKKDQSRYLDTQGRELLNFQISYFIYAMISVVLVAALIGIVLLLAVGVASLVLTIIGIVKAADGQVYRFPLCIRLF</sequence>
<evidence type="ECO:0000256" key="2">
    <source>
        <dbReference type="ARBA" id="ARBA00022692"/>
    </source>
</evidence>
<proteinExistence type="predicted"/>
<evidence type="ECO:0000256" key="1">
    <source>
        <dbReference type="ARBA" id="ARBA00004141"/>
    </source>
</evidence>
<gene>
    <name evidence="6" type="ORF">UFOPK1726_01067</name>
</gene>
<reference evidence="6" key="1">
    <citation type="submission" date="2020-05" db="EMBL/GenBank/DDBJ databases">
        <authorList>
            <person name="Chiriac C."/>
            <person name="Salcher M."/>
            <person name="Ghai R."/>
            <person name="Kavagutti S V."/>
        </authorList>
    </citation>
    <scope>NUCLEOTIDE SEQUENCE</scope>
</reference>